<dbReference type="Proteomes" id="UP000245790">
    <property type="component" value="Unassembled WGS sequence"/>
</dbReference>
<protein>
    <recommendedName>
        <fullName evidence="2">diguanylate cyclase</fullName>
        <ecNumber evidence="2">2.7.7.65</ecNumber>
    </recommendedName>
</protein>
<feature type="transmembrane region" description="Helical" evidence="4">
    <location>
        <begin position="30"/>
        <end position="49"/>
    </location>
</feature>
<dbReference type="CDD" id="cd01949">
    <property type="entry name" value="GGDEF"/>
    <property type="match status" value="1"/>
</dbReference>
<accession>A0A316FFZ1</accession>
<dbReference type="EMBL" id="QGGU01000010">
    <property type="protein sequence ID" value="PWK47828.1"/>
    <property type="molecule type" value="Genomic_DNA"/>
</dbReference>
<evidence type="ECO:0000256" key="4">
    <source>
        <dbReference type="SAM" id="Phobius"/>
    </source>
</evidence>
<dbReference type="AlphaFoldDB" id="A0A316FFZ1"/>
<evidence type="ECO:0000313" key="6">
    <source>
        <dbReference type="EMBL" id="PWK47828.1"/>
    </source>
</evidence>
<dbReference type="PANTHER" id="PTHR45138:SF9">
    <property type="entry name" value="DIGUANYLATE CYCLASE DGCM-RELATED"/>
    <property type="match status" value="1"/>
</dbReference>
<dbReference type="SUPFAM" id="SSF55073">
    <property type="entry name" value="Nucleotide cyclase"/>
    <property type="match status" value="1"/>
</dbReference>
<dbReference type="InterPro" id="IPR000160">
    <property type="entry name" value="GGDEF_dom"/>
</dbReference>
<dbReference type="InterPro" id="IPR029787">
    <property type="entry name" value="Nucleotide_cyclase"/>
</dbReference>
<proteinExistence type="predicted"/>
<keyword evidence="7" id="KW-1185">Reference proteome</keyword>
<reference evidence="6 7" key="1">
    <citation type="submission" date="2018-05" db="EMBL/GenBank/DDBJ databases">
        <title>Genomic Encyclopedia of Type Strains, Phase IV (KMG-IV): sequencing the most valuable type-strain genomes for metagenomic binning, comparative biology and taxonomic classification.</title>
        <authorList>
            <person name="Goeker M."/>
        </authorList>
    </citation>
    <scope>NUCLEOTIDE SEQUENCE [LARGE SCALE GENOMIC DNA]</scope>
    <source>
        <strain evidence="6 7">DSM 25350</strain>
    </source>
</reference>
<feature type="transmembrane region" description="Helical" evidence="4">
    <location>
        <begin position="139"/>
        <end position="156"/>
    </location>
</feature>
<feature type="transmembrane region" description="Helical" evidence="4">
    <location>
        <begin position="107"/>
        <end position="127"/>
    </location>
</feature>
<dbReference type="InterPro" id="IPR050469">
    <property type="entry name" value="Diguanylate_Cyclase"/>
</dbReference>
<dbReference type="GO" id="GO:0005886">
    <property type="term" value="C:plasma membrane"/>
    <property type="evidence" value="ECO:0007669"/>
    <property type="project" value="TreeGrafter"/>
</dbReference>
<feature type="transmembrane region" description="Helical" evidence="4">
    <location>
        <begin position="61"/>
        <end position="79"/>
    </location>
</feature>
<evidence type="ECO:0000259" key="5">
    <source>
        <dbReference type="PROSITE" id="PS50887"/>
    </source>
</evidence>
<evidence type="ECO:0000256" key="1">
    <source>
        <dbReference type="ARBA" id="ARBA00001946"/>
    </source>
</evidence>
<dbReference type="NCBIfam" id="TIGR00254">
    <property type="entry name" value="GGDEF"/>
    <property type="match status" value="1"/>
</dbReference>
<dbReference type="FunFam" id="3.30.70.270:FF:000001">
    <property type="entry name" value="Diguanylate cyclase domain protein"/>
    <property type="match status" value="1"/>
</dbReference>
<dbReference type="PROSITE" id="PS50887">
    <property type="entry name" value="GGDEF"/>
    <property type="match status" value="1"/>
</dbReference>
<dbReference type="PANTHER" id="PTHR45138">
    <property type="entry name" value="REGULATORY COMPONENTS OF SENSORY TRANSDUCTION SYSTEM"/>
    <property type="match status" value="1"/>
</dbReference>
<dbReference type="GO" id="GO:0043709">
    <property type="term" value="P:cell adhesion involved in single-species biofilm formation"/>
    <property type="evidence" value="ECO:0007669"/>
    <property type="project" value="TreeGrafter"/>
</dbReference>
<organism evidence="6 7">
    <name type="scientific">Pleionea mediterranea</name>
    <dbReference type="NCBI Taxonomy" id="523701"/>
    <lineage>
        <taxon>Bacteria</taxon>
        <taxon>Pseudomonadati</taxon>
        <taxon>Pseudomonadota</taxon>
        <taxon>Gammaproteobacteria</taxon>
        <taxon>Oceanospirillales</taxon>
        <taxon>Pleioneaceae</taxon>
        <taxon>Pleionea</taxon>
    </lineage>
</organism>
<dbReference type="Pfam" id="PF00990">
    <property type="entry name" value="GGDEF"/>
    <property type="match status" value="1"/>
</dbReference>
<dbReference type="InterPro" id="IPR043128">
    <property type="entry name" value="Rev_trsase/Diguanyl_cyclase"/>
</dbReference>
<dbReference type="Gene3D" id="3.30.70.270">
    <property type="match status" value="1"/>
</dbReference>
<gene>
    <name evidence="6" type="ORF">C8D97_11040</name>
</gene>
<sequence>MGMVAYHFAFVIGLLAVTFQLTPFQYSDFILMLAFLYPPLIGVLIVIFRVKEMSLSFSNRVFLFLLFHWMVMFGVWDYFLGEMRPVALITAFMGLLFVCLYASFVSALITIALVSMVHVISGFLYAMTFPDPEFWAREIIYLVSFIGSAVLVAYNLDLVSYKIRQAATQDALTGLLNRRGFQKLLKDEFERCRRYHQPASLLMIDIDHFKKVNDRYGHDNGDTVLVALADILNEHSRDSDKVCRWGGEEFVLLLPQTDAAAAMIFAERLLASANQCHPIAGNSKLSIAFSAGVVELCDYNDTEAALIAVDEKMYQAKENGRNQIQS</sequence>
<comment type="cofactor">
    <cofactor evidence="1">
        <name>Mg(2+)</name>
        <dbReference type="ChEBI" id="CHEBI:18420"/>
    </cofactor>
</comment>
<name>A0A316FFZ1_9GAMM</name>
<dbReference type="GO" id="GO:1902201">
    <property type="term" value="P:negative regulation of bacterial-type flagellum-dependent cell motility"/>
    <property type="evidence" value="ECO:0007669"/>
    <property type="project" value="TreeGrafter"/>
</dbReference>
<comment type="catalytic activity">
    <reaction evidence="3">
        <text>2 GTP = 3',3'-c-di-GMP + 2 diphosphate</text>
        <dbReference type="Rhea" id="RHEA:24898"/>
        <dbReference type="ChEBI" id="CHEBI:33019"/>
        <dbReference type="ChEBI" id="CHEBI:37565"/>
        <dbReference type="ChEBI" id="CHEBI:58805"/>
        <dbReference type="EC" id="2.7.7.65"/>
    </reaction>
</comment>
<feature type="domain" description="GGDEF" evidence="5">
    <location>
        <begin position="197"/>
        <end position="326"/>
    </location>
</feature>
<keyword evidence="4" id="KW-1133">Transmembrane helix</keyword>
<comment type="caution">
    <text evidence="6">The sequence shown here is derived from an EMBL/GenBank/DDBJ whole genome shotgun (WGS) entry which is preliminary data.</text>
</comment>
<dbReference type="GO" id="GO:0052621">
    <property type="term" value="F:diguanylate cyclase activity"/>
    <property type="evidence" value="ECO:0007669"/>
    <property type="project" value="UniProtKB-EC"/>
</dbReference>
<dbReference type="EC" id="2.7.7.65" evidence="2"/>
<feature type="transmembrane region" description="Helical" evidence="4">
    <location>
        <begin position="85"/>
        <end position="102"/>
    </location>
</feature>
<keyword evidence="4" id="KW-0812">Transmembrane</keyword>
<dbReference type="SMART" id="SM00267">
    <property type="entry name" value="GGDEF"/>
    <property type="match status" value="1"/>
</dbReference>
<evidence type="ECO:0000256" key="3">
    <source>
        <dbReference type="ARBA" id="ARBA00034247"/>
    </source>
</evidence>
<keyword evidence="4" id="KW-0472">Membrane</keyword>
<evidence type="ECO:0000313" key="7">
    <source>
        <dbReference type="Proteomes" id="UP000245790"/>
    </source>
</evidence>
<evidence type="ECO:0000256" key="2">
    <source>
        <dbReference type="ARBA" id="ARBA00012528"/>
    </source>
</evidence>